<comment type="caution">
    <text evidence="3">The sequence shown here is derived from an EMBL/GenBank/DDBJ whole genome shotgun (WGS) entry which is preliminary data.</text>
</comment>
<name>A0AA35WAH0_GEOBA</name>
<dbReference type="GO" id="GO:0006412">
    <property type="term" value="P:translation"/>
    <property type="evidence" value="ECO:0007669"/>
    <property type="project" value="InterPro"/>
</dbReference>
<dbReference type="GO" id="GO:0005840">
    <property type="term" value="C:ribosome"/>
    <property type="evidence" value="ECO:0007669"/>
    <property type="project" value="UniProtKB-KW"/>
</dbReference>
<keyword evidence="1" id="KW-0175">Coiled coil</keyword>
<evidence type="ECO:0000313" key="4">
    <source>
        <dbReference type="Proteomes" id="UP001174909"/>
    </source>
</evidence>
<dbReference type="InterPro" id="IPR011009">
    <property type="entry name" value="Kinase-like_dom_sf"/>
</dbReference>
<dbReference type="Gene3D" id="6.10.250.3260">
    <property type="match status" value="1"/>
</dbReference>
<dbReference type="GO" id="GO:0007165">
    <property type="term" value="P:signal transduction"/>
    <property type="evidence" value="ECO:0007669"/>
    <property type="project" value="InterPro"/>
</dbReference>
<gene>
    <name evidence="3" type="ORF">GBAR_LOCUS8858</name>
</gene>
<dbReference type="PANTHER" id="PTHR20981">
    <property type="entry name" value="60S RIBOSOMAL PROTEIN L21"/>
    <property type="match status" value="1"/>
</dbReference>
<proteinExistence type="predicted"/>
<reference evidence="3" key="1">
    <citation type="submission" date="2023-03" db="EMBL/GenBank/DDBJ databases">
        <authorList>
            <person name="Steffen K."/>
            <person name="Cardenas P."/>
        </authorList>
    </citation>
    <scope>NUCLEOTIDE SEQUENCE</scope>
</reference>
<feature type="coiled-coil region" evidence="1">
    <location>
        <begin position="698"/>
        <end position="778"/>
    </location>
</feature>
<dbReference type="Gene3D" id="1.10.510.10">
    <property type="entry name" value="Transferase(Phosphotransferase) domain 1"/>
    <property type="match status" value="1"/>
</dbReference>
<feature type="domain" description="Death" evidence="2">
    <location>
        <begin position="68"/>
        <end position="121"/>
    </location>
</feature>
<evidence type="ECO:0000256" key="1">
    <source>
        <dbReference type="SAM" id="Coils"/>
    </source>
</evidence>
<dbReference type="InterPro" id="IPR011029">
    <property type="entry name" value="DEATH-like_dom_sf"/>
</dbReference>
<dbReference type="FunFam" id="6.10.250.3260:FF:000001">
    <property type="entry name" value="60S ribosomal protein L21"/>
    <property type="match status" value="1"/>
</dbReference>
<dbReference type="InterPro" id="IPR001147">
    <property type="entry name" value="Ribosomal_eL21"/>
</dbReference>
<dbReference type="Gene3D" id="1.10.533.10">
    <property type="entry name" value="Death Domain, Fas"/>
    <property type="match status" value="1"/>
</dbReference>
<keyword evidence="3" id="KW-0689">Ribosomal protein</keyword>
<dbReference type="Proteomes" id="UP001174909">
    <property type="component" value="Unassembled WGS sequence"/>
</dbReference>
<organism evidence="3 4">
    <name type="scientific">Geodia barretti</name>
    <name type="common">Barrett's horny sponge</name>
    <dbReference type="NCBI Taxonomy" id="519541"/>
    <lineage>
        <taxon>Eukaryota</taxon>
        <taxon>Metazoa</taxon>
        <taxon>Porifera</taxon>
        <taxon>Demospongiae</taxon>
        <taxon>Heteroscleromorpha</taxon>
        <taxon>Tetractinellida</taxon>
        <taxon>Astrophorina</taxon>
        <taxon>Geodiidae</taxon>
        <taxon>Geodia</taxon>
    </lineage>
</organism>
<dbReference type="PROSITE" id="PS50017">
    <property type="entry name" value="DEATH_DOMAIN"/>
    <property type="match status" value="1"/>
</dbReference>
<dbReference type="Pfam" id="PF07714">
    <property type="entry name" value="PK_Tyr_Ser-Thr"/>
    <property type="match status" value="1"/>
</dbReference>
<dbReference type="InterPro" id="IPR001245">
    <property type="entry name" value="Ser-Thr/Tyr_kinase_cat_dom"/>
</dbReference>
<evidence type="ECO:0000259" key="2">
    <source>
        <dbReference type="PROSITE" id="PS50017"/>
    </source>
</evidence>
<dbReference type="SUPFAM" id="SSF56112">
    <property type="entry name" value="Protein kinase-like (PK-like)"/>
    <property type="match status" value="1"/>
</dbReference>
<dbReference type="AlphaFoldDB" id="A0AA35WAH0"/>
<dbReference type="GO" id="GO:0003735">
    <property type="term" value="F:structural constituent of ribosome"/>
    <property type="evidence" value="ECO:0007669"/>
    <property type="project" value="InterPro"/>
</dbReference>
<keyword evidence="4" id="KW-1185">Reference proteome</keyword>
<dbReference type="InterPro" id="IPR000488">
    <property type="entry name" value="Death_dom"/>
</dbReference>
<sequence length="877" mass="99545">MSPRRASEPHTQQLQQSSIIRSTSTCGANLSSTLSEPGELASTELAALEEIPLLKDLVEELFGVSHMWYSIGLQLDIPYEVLDNIEKAVKDDCGAGLRRMLKEWCNREKSCSWAAVVKALRCRSVAQYNLAKNLHDRYVDTIASRKEPTPAVARQSVVPFRSLPGAAPNATGAVVLRSDEVPDEEVQREMMILDAAFETLRMEVYEYISATKPDLNEFAVFVSCPVPSWKRTRPRQMTDVDLDRLMNPVAQFRDMFIVVNQYTNWYNYELMHKITERYGNPDLQGKMVQYRSEMVKFEARTSTDKLKNIELARPLADSVSIIGRLPDNHCNQFMASHMRRLKQQYANEAGLDHAALRIYMVRESSVEIIFLVPVTLAPYLMRKVAPQAPRRVSSASSTHQVQRSVLRSVSSSVSFSSDSSRPSEMDESIDPSLLHACGGGFPFDGEKGGATSPTSSQQCIINAPGAAVCLERKVAPQAPRRVSSASSTHQVQRSVLRSVSSSVSFSSDSSRPSEMDESIDPSRIHVFHDKVLMNGDSTVVCKAQFLNLPCAAKYLHHKLVEISSWQMENFKKGCKILQDWAPESMPRRSFSCADYNEAIDCFSFGVLGIHIATRELPQPNTQAHESSEVERYTKGLQKVEDRNHPLYPLIIKCLNDKDSLRPSATKLCQELASTIKSSIYRNSQAAEHISTELVGLQIEYTRDRLHEKTEENEALHEELKCKQTELDAAHNMHQKKQRELEAANKSQEDTIAFLNEKVKAALNELEETQNEREKTTQYKKERDEYKHKNRTIQKRINVRIEHVKHSRCREDFLKRVKANELKRKQAKERGEKVVCKRLPEEPRLGHFVRTGGKEPELVEPIPYEFVARTCFRCLNIV</sequence>
<evidence type="ECO:0000313" key="3">
    <source>
        <dbReference type="EMBL" id="CAI8014123.1"/>
    </source>
</evidence>
<protein>
    <submittedName>
        <fullName evidence="3">60S ribosomal protein L21</fullName>
    </submittedName>
</protein>
<dbReference type="EMBL" id="CASHTH010001336">
    <property type="protein sequence ID" value="CAI8014123.1"/>
    <property type="molecule type" value="Genomic_DNA"/>
</dbReference>
<keyword evidence="3" id="KW-0687">Ribonucleoprotein</keyword>
<accession>A0AA35WAH0</accession>
<dbReference type="GO" id="GO:0004672">
    <property type="term" value="F:protein kinase activity"/>
    <property type="evidence" value="ECO:0007669"/>
    <property type="project" value="InterPro"/>
</dbReference>